<sequence>MAIHVDDPTFGSVFLATVDNDVLTSVAGSDWLIGHAGKDTFRFDRGDGHDILLQFEQGVDKIEITGSMRQTSLQDTEAGTEVYYGGFGQTGPDHVLIYGVHGLGLADFAFV</sequence>
<dbReference type="RefSeq" id="WP_133292930.1">
    <property type="nucleotide sequence ID" value="NZ_SMSJ01000140.1"/>
</dbReference>
<dbReference type="Proteomes" id="UP000295096">
    <property type="component" value="Unassembled WGS sequence"/>
</dbReference>
<dbReference type="Gene3D" id="2.150.10.10">
    <property type="entry name" value="Serralysin-like metalloprotease, C-terminal"/>
    <property type="match status" value="1"/>
</dbReference>
<reference evidence="1 2" key="1">
    <citation type="journal article" date="2016" name="J. Microbiol.">
        <title>Dankookia rubra gen. nov., sp. nov., an alphaproteobacterium isolated from sediment of a shallow stream.</title>
        <authorList>
            <person name="Kim W.H."/>
            <person name="Kim D.H."/>
            <person name="Kang K."/>
            <person name="Ahn T.Y."/>
        </authorList>
    </citation>
    <scope>NUCLEOTIDE SEQUENCE [LARGE SCALE GENOMIC DNA]</scope>
    <source>
        <strain evidence="1 2">JCM30602</strain>
    </source>
</reference>
<dbReference type="AlphaFoldDB" id="A0A4R5Q5T6"/>
<comment type="caution">
    <text evidence="1">The sequence shown here is derived from an EMBL/GenBank/DDBJ whole genome shotgun (WGS) entry which is preliminary data.</text>
</comment>
<evidence type="ECO:0000313" key="1">
    <source>
        <dbReference type="EMBL" id="TDH58240.1"/>
    </source>
</evidence>
<dbReference type="InterPro" id="IPR011049">
    <property type="entry name" value="Serralysin-like_metalloprot_C"/>
</dbReference>
<accession>A0A4R5Q5T6</accession>
<protein>
    <recommendedName>
        <fullName evidence="3">Calcium-binding protein</fullName>
    </recommendedName>
</protein>
<keyword evidence="2" id="KW-1185">Reference proteome</keyword>
<evidence type="ECO:0008006" key="3">
    <source>
        <dbReference type="Google" id="ProtNLM"/>
    </source>
</evidence>
<organism evidence="1 2">
    <name type="scientific">Dankookia rubra</name>
    <dbReference type="NCBI Taxonomy" id="1442381"/>
    <lineage>
        <taxon>Bacteria</taxon>
        <taxon>Pseudomonadati</taxon>
        <taxon>Pseudomonadota</taxon>
        <taxon>Alphaproteobacteria</taxon>
        <taxon>Acetobacterales</taxon>
        <taxon>Roseomonadaceae</taxon>
        <taxon>Dankookia</taxon>
    </lineage>
</organism>
<dbReference type="OrthoDB" id="7875798at2"/>
<evidence type="ECO:0000313" key="2">
    <source>
        <dbReference type="Proteomes" id="UP000295096"/>
    </source>
</evidence>
<dbReference type="SUPFAM" id="SSF51120">
    <property type="entry name" value="beta-Roll"/>
    <property type="match status" value="1"/>
</dbReference>
<dbReference type="EMBL" id="SMSJ01000140">
    <property type="protein sequence ID" value="TDH58240.1"/>
    <property type="molecule type" value="Genomic_DNA"/>
</dbReference>
<proteinExistence type="predicted"/>
<gene>
    <name evidence="1" type="ORF">E2C06_33675</name>
</gene>
<name>A0A4R5Q5T6_9PROT</name>